<feature type="binding site" evidence="8">
    <location>
        <begin position="64"/>
        <end position="65"/>
    </location>
    <ligand>
        <name>substrate</name>
    </ligand>
</feature>
<evidence type="ECO:0000256" key="7">
    <source>
        <dbReference type="ARBA" id="ARBA00022840"/>
    </source>
</evidence>
<dbReference type="EC" id="2.7.2.8" evidence="8"/>
<dbReference type="Gene3D" id="3.40.1160.10">
    <property type="entry name" value="Acetylglutamate kinase-like"/>
    <property type="match status" value="1"/>
</dbReference>
<evidence type="ECO:0000256" key="3">
    <source>
        <dbReference type="ARBA" id="ARBA00022605"/>
    </source>
</evidence>
<dbReference type="NCBIfam" id="TIGR00761">
    <property type="entry name" value="argB"/>
    <property type="match status" value="1"/>
</dbReference>
<keyword evidence="10" id="KW-0934">Plastid</keyword>
<reference evidence="10" key="2">
    <citation type="submission" date="2019-04" db="EMBL/GenBank/DDBJ databases">
        <authorList>
            <person name="Pasella M."/>
        </authorList>
    </citation>
    <scope>NUCLEOTIDE SEQUENCE</scope>
    <source>
        <strain evidence="10">PD2927</strain>
    </source>
</reference>
<keyword evidence="6 8" id="KW-0418">Kinase</keyword>
<evidence type="ECO:0000256" key="6">
    <source>
        <dbReference type="ARBA" id="ARBA00022777"/>
    </source>
</evidence>
<keyword evidence="5 8" id="KW-0547">Nucleotide-binding</keyword>
<feature type="site" description="Transition state stabilizer" evidence="8">
    <location>
        <position position="29"/>
    </location>
</feature>
<dbReference type="InterPro" id="IPR037528">
    <property type="entry name" value="ArgB"/>
</dbReference>
<dbReference type="SUPFAM" id="SSF53633">
    <property type="entry name" value="Carbamate kinase-like"/>
    <property type="match status" value="1"/>
</dbReference>
<protein>
    <recommendedName>
        <fullName evidence="8">Acetylglutamate kinase</fullName>
        <ecNumber evidence="8">2.7.2.8</ecNumber>
    </recommendedName>
    <alternativeName>
        <fullName evidence="8">N-acetyl-L-glutamate 5-phosphotransferase</fullName>
    </alternativeName>
    <alternativeName>
        <fullName evidence="8">NAG kinase</fullName>
        <shortName evidence="8">NAGK</shortName>
    </alternativeName>
</protein>
<dbReference type="UniPathway" id="UPA00068">
    <property type="reaction ID" value="UER00107"/>
</dbReference>
<sequence length="284" mass="31340">MFNSSYVFQVLYDFLPMINKYRDHIFVIKYGGAAMKNHKLKIKVIQDVIFLHSIGIKVVLVHGGGPFINEFLYKLNIEPKFDNGIRVTDFETMQVVEMVLAGQVNKNLVSLVNKLGVSGVGLSGKDANLIIASNLFNSKNNFVGKVEKINSDILTLLLQNNYLPIIASIAIDIEGQSYNINADIVASCIAQNLGAHKLLLLTDAPGILLDMNDNKTLIKQVCLNDILELKTSNVITGGMIPKVNACYDAVHNNVLSAHIIDGRIDKALLLELFTEDRIGSMIIK</sequence>
<dbReference type="PANTHER" id="PTHR23342">
    <property type="entry name" value="N-ACETYLGLUTAMATE SYNTHASE"/>
    <property type="match status" value="1"/>
</dbReference>
<proteinExistence type="inferred from homology"/>
<feature type="binding site" evidence="8">
    <location>
        <position position="86"/>
    </location>
    <ligand>
        <name>substrate</name>
    </ligand>
</feature>
<dbReference type="InterPro" id="IPR036393">
    <property type="entry name" value="AceGlu_kinase-like_sf"/>
</dbReference>
<evidence type="ECO:0000256" key="1">
    <source>
        <dbReference type="ARBA" id="ARBA00004828"/>
    </source>
</evidence>
<keyword evidence="4 8" id="KW-0808">Transferase</keyword>
<dbReference type="InterPro" id="IPR001048">
    <property type="entry name" value="Asp/Glu/Uridylate_kinase"/>
</dbReference>
<feature type="site" description="Transition state stabilizer" evidence="8">
    <location>
        <position position="242"/>
    </location>
</feature>
<evidence type="ECO:0000256" key="2">
    <source>
        <dbReference type="ARBA" id="ARBA00022571"/>
    </source>
</evidence>
<dbReference type="PIRSF" id="PIRSF000728">
    <property type="entry name" value="NAGK"/>
    <property type="match status" value="1"/>
</dbReference>
<dbReference type="GO" id="GO:0005737">
    <property type="term" value="C:cytoplasm"/>
    <property type="evidence" value="ECO:0007669"/>
    <property type="project" value="InterPro"/>
</dbReference>
<comment type="function">
    <text evidence="8">Catalyzes the ATP-dependent phosphorylation of N-acetyl-L-glutamate.</text>
</comment>
<dbReference type="GO" id="GO:0003991">
    <property type="term" value="F:acetylglutamate kinase activity"/>
    <property type="evidence" value="ECO:0007669"/>
    <property type="project" value="UniProtKB-UniRule"/>
</dbReference>
<dbReference type="GO" id="GO:0042450">
    <property type="term" value="P:L-arginine biosynthetic process via ornithine"/>
    <property type="evidence" value="ECO:0007669"/>
    <property type="project" value="UniProtKB-UniRule"/>
</dbReference>
<name>A0A4D6WMK4_9FLOR</name>
<dbReference type="InterPro" id="IPR001057">
    <property type="entry name" value="Glu/AcGlu_kinase"/>
</dbReference>
<dbReference type="FunFam" id="3.40.1160.10:FF:000004">
    <property type="entry name" value="Acetylglutamate kinase"/>
    <property type="match status" value="1"/>
</dbReference>
<feature type="binding site" evidence="8">
    <location>
        <position position="179"/>
    </location>
    <ligand>
        <name>substrate</name>
    </ligand>
</feature>
<dbReference type="AlphaFoldDB" id="A0A4D6WMK4"/>
<feature type="domain" description="Aspartate/glutamate/uridylate kinase" evidence="9">
    <location>
        <begin position="25"/>
        <end position="261"/>
    </location>
</feature>
<evidence type="ECO:0000256" key="4">
    <source>
        <dbReference type="ARBA" id="ARBA00022679"/>
    </source>
</evidence>
<dbReference type="CDD" id="cd04250">
    <property type="entry name" value="AAK_NAGK-C"/>
    <property type="match status" value="1"/>
</dbReference>
<organism evidence="10">
    <name type="scientific">Callithamnion tetricum</name>
    <dbReference type="NCBI Taxonomy" id="193179"/>
    <lineage>
        <taxon>Eukaryota</taxon>
        <taxon>Rhodophyta</taxon>
        <taxon>Florideophyceae</taxon>
        <taxon>Rhodymeniophycidae</taxon>
        <taxon>Ceramiales</taxon>
        <taxon>Callithamniaceae</taxon>
        <taxon>Callithamnion</taxon>
    </lineage>
</organism>
<accession>A0A4D6WMK4</accession>
<dbReference type="HAMAP" id="MF_00082">
    <property type="entry name" value="ArgB"/>
    <property type="match status" value="1"/>
</dbReference>
<evidence type="ECO:0000256" key="5">
    <source>
        <dbReference type="ARBA" id="ARBA00022741"/>
    </source>
</evidence>
<keyword evidence="3 8" id="KW-0028">Amino-acid biosynthesis</keyword>
<evidence type="ECO:0000313" key="10">
    <source>
        <dbReference type="EMBL" id="QCI04959.1"/>
    </source>
</evidence>
<comment type="similarity">
    <text evidence="8">Belongs to the acetylglutamate kinase family. ArgB subfamily.</text>
</comment>
<reference evidence="10" key="1">
    <citation type="journal article" date="2019" name="Mol. Phylogenet. Evol.">
        <title>Morphological evolution and classification of the red algal order Ceramiales inferred using plastid phylogenomics.</title>
        <authorList>
            <person name="Diaz-Tapia P."/>
            <person name="Pasella M.M."/>
            <person name="Verbruggen H."/>
            <person name="Maggs C.A."/>
        </authorList>
    </citation>
    <scope>NUCLEOTIDE SEQUENCE</scope>
    <source>
        <strain evidence="10">PD2927</strain>
    </source>
</reference>
<dbReference type="PRINTS" id="PR00474">
    <property type="entry name" value="GLU5KINASE"/>
</dbReference>
<dbReference type="PANTHER" id="PTHR23342:SF0">
    <property type="entry name" value="N-ACETYLGLUTAMATE SYNTHASE, MITOCHONDRIAL"/>
    <property type="match status" value="1"/>
</dbReference>
<dbReference type="InterPro" id="IPR041727">
    <property type="entry name" value="NAGK-C"/>
</dbReference>
<dbReference type="Pfam" id="PF00696">
    <property type="entry name" value="AA_kinase"/>
    <property type="match status" value="1"/>
</dbReference>
<dbReference type="EMBL" id="MK814616">
    <property type="protein sequence ID" value="QCI04959.1"/>
    <property type="molecule type" value="Genomic_DNA"/>
</dbReference>
<keyword evidence="7 8" id="KW-0067">ATP-binding</keyword>
<keyword evidence="2 8" id="KW-0055">Arginine biosynthesis</keyword>
<dbReference type="GO" id="GO:0005524">
    <property type="term" value="F:ATP binding"/>
    <property type="evidence" value="ECO:0007669"/>
    <property type="project" value="UniProtKB-UniRule"/>
</dbReference>
<dbReference type="InterPro" id="IPR004662">
    <property type="entry name" value="AcgluKinase_fam"/>
</dbReference>
<evidence type="ECO:0000256" key="8">
    <source>
        <dbReference type="HAMAP-Rule" id="MF_00082"/>
    </source>
</evidence>
<geneLocation type="plastid" evidence="10"/>
<comment type="pathway">
    <text evidence="1 8">Amino-acid biosynthesis; L-arginine biosynthesis; N(2)-acetyl-L-ornithine from L-glutamate: step 2/4.</text>
</comment>
<comment type="catalytic activity">
    <reaction evidence="8">
        <text>N-acetyl-L-glutamate + ATP = N-acetyl-L-glutamyl 5-phosphate + ADP</text>
        <dbReference type="Rhea" id="RHEA:14629"/>
        <dbReference type="ChEBI" id="CHEBI:30616"/>
        <dbReference type="ChEBI" id="CHEBI:44337"/>
        <dbReference type="ChEBI" id="CHEBI:57936"/>
        <dbReference type="ChEBI" id="CHEBI:456216"/>
        <dbReference type="EC" id="2.7.2.8"/>
    </reaction>
</comment>
<gene>
    <name evidence="8 10" type="primary">argB</name>
</gene>
<evidence type="ECO:0000259" key="9">
    <source>
        <dbReference type="Pfam" id="PF00696"/>
    </source>
</evidence>